<accession>A0A1E7LYG3</accession>
<reference evidence="2 3" key="1">
    <citation type="journal article" date="2016" name="Front. Microbiol.">
        <title>Comparative Genomics Analysis of Streptomyces Species Reveals Their Adaptation to the Marine Environment and Their Diversity at the Genomic Level.</title>
        <authorList>
            <person name="Tian X."/>
            <person name="Zhang Z."/>
            <person name="Yang T."/>
            <person name="Chen M."/>
            <person name="Li J."/>
            <person name="Chen F."/>
            <person name="Yang J."/>
            <person name="Li W."/>
            <person name="Zhang B."/>
            <person name="Zhang Z."/>
            <person name="Wu J."/>
            <person name="Zhang C."/>
            <person name="Long L."/>
            <person name="Xiao J."/>
        </authorList>
    </citation>
    <scope>NUCLEOTIDE SEQUENCE [LARGE SCALE GENOMIC DNA]</scope>
    <source>
        <strain evidence="2 3">SCSIO M10372</strain>
    </source>
</reference>
<dbReference type="AlphaFoldDB" id="A0A1E7LYG3"/>
<keyword evidence="3" id="KW-1185">Reference proteome</keyword>
<dbReference type="Proteomes" id="UP000175971">
    <property type="component" value="Unassembled WGS sequence"/>
</dbReference>
<organism evidence="2 3">
    <name type="scientific">Streptomyces nanshensis</name>
    <dbReference type="NCBI Taxonomy" id="518642"/>
    <lineage>
        <taxon>Bacteria</taxon>
        <taxon>Bacillati</taxon>
        <taxon>Actinomycetota</taxon>
        <taxon>Actinomycetes</taxon>
        <taxon>Kitasatosporales</taxon>
        <taxon>Streptomycetaceae</taxon>
        <taxon>Streptomyces</taxon>
    </lineage>
</organism>
<feature type="compositionally biased region" description="Low complexity" evidence="1">
    <location>
        <begin position="1"/>
        <end position="20"/>
    </location>
</feature>
<feature type="compositionally biased region" description="Low complexity" evidence="1">
    <location>
        <begin position="58"/>
        <end position="77"/>
    </location>
</feature>
<sequence length="103" mass="10644">MRRTASARGASRSGLRVASAQAWRRRATSTSFIRPVRTSAVRVSAASVQPAARSSGQRSAEVSVAGARSSAGAGVAVPLRAAISSRQRPRRAKGQRTAAAMSP</sequence>
<evidence type="ECO:0000256" key="1">
    <source>
        <dbReference type="SAM" id="MobiDB-lite"/>
    </source>
</evidence>
<feature type="region of interest" description="Disordered" evidence="1">
    <location>
        <begin position="1"/>
        <end position="31"/>
    </location>
</feature>
<proteinExistence type="predicted"/>
<gene>
    <name evidence="2" type="ORF">AN221_07835</name>
</gene>
<evidence type="ECO:0000313" key="2">
    <source>
        <dbReference type="EMBL" id="OEV21241.1"/>
    </source>
</evidence>
<name>A0A1E7LYG3_9ACTN</name>
<protein>
    <submittedName>
        <fullName evidence="2">Uncharacterized protein</fullName>
    </submittedName>
</protein>
<feature type="region of interest" description="Disordered" evidence="1">
    <location>
        <begin position="45"/>
        <end position="103"/>
    </location>
</feature>
<dbReference type="EMBL" id="LJGZ01000013">
    <property type="protein sequence ID" value="OEV21241.1"/>
    <property type="molecule type" value="Genomic_DNA"/>
</dbReference>
<evidence type="ECO:0000313" key="3">
    <source>
        <dbReference type="Proteomes" id="UP000175971"/>
    </source>
</evidence>
<comment type="caution">
    <text evidence="2">The sequence shown here is derived from an EMBL/GenBank/DDBJ whole genome shotgun (WGS) entry which is preliminary data.</text>
</comment>